<accession>X0XLW2</accession>
<gene>
    <name evidence="2" type="ORF">S01H1_49912</name>
</gene>
<feature type="region of interest" description="Disordered" evidence="1">
    <location>
        <begin position="31"/>
        <end position="63"/>
    </location>
</feature>
<comment type="caution">
    <text evidence="2">The sequence shown here is derived from an EMBL/GenBank/DDBJ whole genome shotgun (WGS) entry which is preliminary data.</text>
</comment>
<feature type="non-terminal residue" evidence="2">
    <location>
        <position position="63"/>
    </location>
</feature>
<dbReference type="EMBL" id="BARS01032135">
    <property type="protein sequence ID" value="GAG25941.1"/>
    <property type="molecule type" value="Genomic_DNA"/>
</dbReference>
<feature type="compositionally biased region" description="Polar residues" evidence="1">
    <location>
        <begin position="32"/>
        <end position="47"/>
    </location>
</feature>
<organism evidence="2">
    <name type="scientific">marine sediment metagenome</name>
    <dbReference type="NCBI Taxonomy" id="412755"/>
    <lineage>
        <taxon>unclassified sequences</taxon>
        <taxon>metagenomes</taxon>
        <taxon>ecological metagenomes</taxon>
    </lineage>
</organism>
<evidence type="ECO:0000256" key="1">
    <source>
        <dbReference type="SAM" id="MobiDB-lite"/>
    </source>
</evidence>
<reference evidence="2" key="1">
    <citation type="journal article" date="2014" name="Front. Microbiol.">
        <title>High frequency of phylogenetically diverse reductive dehalogenase-homologous genes in deep subseafloor sedimentary metagenomes.</title>
        <authorList>
            <person name="Kawai M."/>
            <person name="Futagami T."/>
            <person name="Toyoda A."/>
            <person name="Takaki Y."/>
            <person name="Nishi S."/>
            <person name="Hori S."/>
            <person name="Arai W."/>
            <person name="Tsubouchi T."/>
            <person name="Morono Y."/>
            <person name="Uchiyama I."/>
            <person name="Ito T."/>
            <person name="Fujiyama A."/>
            <person name="Inagaki F."/>
            <person name="Takami H."/>
        </authorList>
    </citation>
    <scope>NUCLEOTIDE SEQUENCE</scope>
    <source>
        <strain evidence="2">Expedition CK06-06</strain>
    </source>
</reference>
<proteinExistence type="predicted"/>
<sequence length="63" mass="6708">MPSKEWNVRAVLQVAALIAVMTNHAAAVELTPNPNSGSNTITISTPDVESHGEPYETFGTIDI</sequence>
<protein>
    <submittedName>
        <fullName evidence="2">Uncharacterized protein</fullName>
    </submittedName>
</protein>
<dbReference type="AlphaFoldDB" id="X0XLW2"/>
<name>X0XLW2_9ZZZZ</name>
<evidence type="ECO:0000313" key="2">
    <source>
        <dbReference type="EMBL" id="GAG25941.1"/>
    </source>
</evidence>